<gene>
    <name evidence="2" type="ORF">PMAL9190_01698</name>
</gene>
<reference evidence="3" key="1">
    <citation type="submission" date="2017-06" db="EMBL/GenBank/DDBJ databases">
        <authorList>
            <person name="Rodrigo-Torres L."/>
            <person name="Arahal R.D."/>
            <person name="Lucena T."/>
        </authorList>
    </citation>
    <scope>NUCLEOTIDE SEQUENCE [LARGE SCALE GENOMIC DNA]</scope>
    <source>
        <strain evidence="3">CECT 9190</strain>
    </source>
</reference>
<protein>
    <recommendedName>
        <fullName evidence="4">DUF4381 domain-containing protein</fullName>
    </recommendedName>
</protein>
<dbReference type="AlphaFoldDB" id="A0A1Y6MD41"/>
<keyword evidence="3" id="KW-1185">Reference proteome</keyword>
<evidence type="ECO:0000256" key="1">
    <source>
        <dbReference type="SAM" id="Phobius"/>
    </source>
</evidence>
<dbReference type="Pfam" id="PF14316">
    <property type="entry name" value="DUF4381"/>
    <property type="match status" value="1"/>
</dbReference>
<proteinExistence type="predicted"/>
<accession>A0A1Y6MD41</accession>
<evidence type="ECO:0008006" key="4">
    <source>
        <dbReference type="Google" id="ProtNLM"/>
    </source>
</evidence>
<organism evidence="2 3">
    <name type="scientific">Photobacterium malacitanum</name>
    <dbReference type="NCBI Taxonomy" id="2204294"/>
    <lineage>
        <taxon>Bacteria</taxon>
        <taxon>Pseudomonadati</taxon>
        <taxon>Pseudomonadota</taxon>
        <taxon>Gammaproteobacteria</taxon>
        <taxon>Vibrionales</taxon>
        <taxon>Vibrionaceae</taxon>
        <taxon>Photobacterium</taxon>
    </lineage>
</organism>
<dbReference type="RefSeq" id="WP_087844757.1">
    <property type="nucleotide sequence ID" value="NZ_FYAK01000002.1"/>
</dbReference>
<evidence type="ECO:0000313" key="3">
    <source>
        <dbReference type="Proteomes" id="UP000195963"/>
    </source>
</evidence>
<keyword evidence="1" id="KW-0812">Transmembrane</keyword>
<evidence type="ECO:0000313" key="2">
    <source>
        <dbReference type="EMBL" id="SMY34497.1"/>
    </source>
</evidence>
<name>A0A1Y6MD41_9GAMM</name>
<dbReference type="EMBL" id="FYAK01000002">
    <property type="protein sequence ID" value="SMY34497.1"/>
    <property type="molecule type" value="Genomic_DNA"/>
</dbReference>
<sequence>MTQPTSPTLPLADIHLHSAPSYWPLPWGWWVVVILTLVVIAGAIYQYRRHHQRSAAKQEAINILKTLQPQAGLTAINTLLKQAALSYFPRSAVAPLTGMQWLAFLDHCLPAKFQGFVDKQPLWQQGLFSPTPLTAEQFNDCRQQALLWLQHALPTKANSHDGNSMITKESSHV</sequence>
<feature type="transmembrane region" description="Helical" evidence="1">
    <location>
        <begin position="27"/>
        <end position="47"/>
    </location>
</feature>
<dbReference type="Proteomes" id="UP000195963">
    <property type="component" value="Unassembled WGS sequence"/>
</dbReference>
<dbReference type="InterPro" id="IPR025489">
    <property type="entry name" value="DUF4381"/>
</dbReference>
<keyword evidence="1" id="KW-0472">Membrane</keyword>
<keyword evidence="1" id="KW-1133">Transmembrane helix</keyword>